<dbReference type="Gene3D" id="3.40.50.620">
    <property type="entry name" value="HUPs"/>
    <property type="match status" value="1"/>
</dbReference>
<dbReference type="SMART" id="SM00339">
    <property type="entry name" value="FH"/>
    <property type="match status" value="1"/>
</dbReference>
<protein>
    <recommendedName>
        <fullName evidence="3">Fork-head domain-containing protein</fullName>
    </recommendedName>
</protein>
<dbReference type="Pfam" id="PF01467">
    <property type="entry name" value="CTP_transf_like"/>
    <property type="match status" value="1"/>
</dbReference>
<keyword evidence="2" id="KW-0539">Nucleus</keyword>
<organism evidence="4 6">
    <name type="scientific">Rotaria sordida</name>
    <dbReference type="NCBI Taxonomy" id="392033"/>
    <lineage>
        <taxon>Eukaryota</taxon>
        <taxon>Metazoa</taxon>
        <taxon>Spiralia</taxon>
        <taxon>Gnathifera</taxon>
        <taxon>Rotifera</taxon>
        <taxon>Eurotatoria</taxon>
        <taxon>Bdelloidea</taxon>
        <taxon>Philodinida</taxon>
        <taxon>Philodinidae</taxon>
        <taxon>Rotaria</taxon>
    </lineage>
</organism>
<reference evidence="4" key="1">
    <citation type="submission" date="2021-02" db="EMBL/GenBank/DDBJ databases">
        <authorList>
            <person name="Nowell W R."/>
        </authorList>
    </citation>
    <scope>NUCLEOTIDE SEQUENCE</scope>
</reference>
<comment type="caution">
    <text evidence="4">The sequence shown here is derived from an EMBL/GenBank/DDBJ whole genome shotgun (WGS) entry which is preliminary data.</text>
</comment>
<dbReference type="GO" id="GO:0000978">
    <property type="term" value="F:RNA polymerase II cis-regulatory region sequence-specific DNA binding"/>
    <property type="evidence" value="ECO:0007669"/>
    <property type="project" value="TreeGrafter"/>
</dbReference>
<dbReference type="Proteomes" id="UP000663854">
    <property type="component" value="Unassembled WGS sequence"/>
</dbReference>
<evidence type="ECO:0000256" key="2">
    <source>
        <dbReference type="PROSITE-ProRule" id="PRU00089"/>
    </source>
</evidence>
<dbReference type="InterPro" id="IPR050211">
    <property type="entry name" value="FOX_domain-containing"/>
</dbReference>
<dbReference type="InterPro" id="IPR004821">
    <property type="entry name" value="Cyt_trans-like"/>
</dbReference>
<dbReference type="EMBL" id="CAJNOH010002191">
    <property type="protein sequence ID" value="CAF1278896.1"/>
    <property type="molecule type" value="Genomic_DNA"/>
</dbReference>
<dbReference type="GO" id="GO:0000981">
    <property type="term" value="F:DNA-binding transcription factor activity, RNA polymerase II-specific"/>
    <property type="evidence" value="ECO:0007669"/>
    <property type="project" value="TreeGrafter"/>
</dbReference>
<dbReference type="InterPro" id="IPR036388">
    <property type="entry name" value="WH-like_DNA-bd_sf"/>
</dbReference>
<dbReference type="AlphaFoldDB" id="A0A815C4X1"/>
<dbReference type="Proteomes" id="UP000663870">
    <property type="component" value="Unassembled WGS sequence"/>
</dbReference>
<dbReference type="PROSITE" id="PS50039">
    <property type="entry name" value="FORK_HEAD_3"/>
    <property type="match status" value="1"/>
</dbReference>
<evidence type="ECO:0000313" key="5">
    <source>
        <dbReference type="EMBL" id="CAF1558171.1"/>
    </source>
</evidence>
<dbReference type="PRINTS" id="PR00053">
    <property type="entry name" value="FORKHEAD"/>
</dbReference>
<evidence type="ECO:0000313" key="4">
    <source>
        <dbReference type="EMBL" id="CAF1278896.1"/>
    </source>
</evidence>
<gene>
    <name evidence="5" type="ORF">JXQ802_LOCUS44143</name>
    <name evidence="4" type="ORF">PYM288_LOCUS28775</name>
</gene>
<evidence type="ECO:0000313" key="6">
    <source>
        <dbReference type="Proteomes" id="UP000663854"/>
    </source>
</evidence>
<proteinExistence type="predicted"/>
<dbReference type="PANTHER" id="PTHR11829:SF388">
    <property type="entry name" value="FORK HEAD DOMAIN-CONTAINING PROTEIN L1-RELATED"/>
    <property type="match status" value="1"/>
</dbReference>
<dbReference type="SUPFAM" id="SSF46785">
    <property type="entry name" value="Winged helix' DNA-binding domain"/>
    <property type="match status" value="1"/>
</dbReference>
<dbReference type="GO" id="GO:0005634">
    <property type="term" value="C:nucleus"/>
    <property type="evidence" value="ECO:0007669"/>
    <property type="project" value="UniProtKB-SubCell"/>
</dbReference>
<dbReference type="GO" id="GO:0009653">
    <property type="term" value="P:anatomical structure morphogenesis"/>
    <property type="evidence" value="ECO:0007669"/>
    <property type="project" value="TreeGrafter"/>
</dbReference>
<keyword evidence="1 2" id="KW-0238">DNA-binding</keyword>
<name>A0A815C4X1_9BILA</name>
<dbReference type="InterPro" id="IPR001766">
    <property type="entry name" value="Fork_head_dom"/>
</dbReference>
<evidence type="ECO:0000256" key="1">
    <source>
        <dbReference type="ARBA" id="ARBA00023125"/>
    </source>
</evidence>
<dbReference type="InterPro" id="IPR036390">
    <property type="entry name" value="WH_DNA-bd_sf"/>
</dbReference>
<dbReference type="InterPro" id="IPR014729">
    <property type="entry name" value="Rossmann-like_a/b/a_fold"/>
</dbReference>
<accession>A0A815C4X1</accession>
<sequence>MCSCVLLTTGSFNPIHPLHFQTLLRVKQYLEHEHQPPWNVLAGYISPTHDSYVHKKLGDPAWIPAKDRCRLAERAMEYEDSEASSWISISRGESEADGFVDFPDVTKNFRNFLNNTLVDQENILQYPLRVVYVCGLDHYNKCSDVERMAKQNNMASAVIFRIGNDDKQISHSVGTSGAMYIPLSKERAQLPDVSSTLIREYFRTAFHLLSRSSAAAYSCTMATVNSTKERTKPPISYIGLIRLAIQNSPDQKCTLNGIYQYIMDHYPYYRENRAEWQRSIRHSLSFNESFVKVARNEKQPDERCNASVTLLNDKIKFIRGTHRHGERVPPFHILQVVHEFRQKAVSDIRTPLP</sequence>
<evidence type="ECO:0000259" key="3">
    <source>
        <dbReference type="PROSITE" id="PS50039"/>
    </source>
</evidence>
<dbReference type="SUPFAM" id="SSF52374">
    <property type="entry name" value="Nucleotidylyl transferase"/>
    <property type="match status" value="1"/>
</dbReference>
<feature type="domain" description="Fork-head" evidence="3">
    <location>
        <begin position="232"/>
        <end position="303"/>
    </location>
</feature>
<keyword evidence="7" id="KW-1185">Reference proteome</keyword>
<dbReference type="GO" id="GO:0030154">
    <property type="term" value="P:cell differentiation"/>
    <property type="evidence" value="ECO:0007669"/>
    <property type="project" value="TreeGrafter"/>
</dbReference>
<comment type="subcellular location">
    <subcellularLocation>
        <location evidence="2">Nucleus</location>
    </subcellularLocation>
</comment>
<feature type="DNA-binding region" description="Fork-head" evidence="2">
    <location>
        <begin position="232"/>
        <end position="303"/>
    </location>
</feature>
<dbReference type="EMBL" id="CAJNOL010003328">
    <property type="protein sequence ID" value="CAF1558171.1"/>
    <property type="molecule type" value="Genomic_DNA"/>
</dbReference>
<dbReference type="GO" id="GO:0003824">
    <property type="term" value="F:catalytic activity"/>
    <property type="evidence" value="ECO:0007669"/>
    <property type="project" value="InterPro"/>
</dbReference>
<dbReference type="PANTHER" id="PTHR11829">
    <property type="entry name" value="FORKHEAD BOX PROTEIN"/>
    <property type="match status" value="1"/>
</dbReference>
<dbReference type="Gene3D" id="1.10.10.10">
    <property type="entry name" value="Winged helix-like DNA-binding domain superfamily/Winged helix DNA-binding domain"/>
    <property type="match status" value="1"/>
</dbReference>
<dbReference type="Pfam" id="PF00250">
    <property type="entry name" value="Forkhead"/>
    <property type="match status" value="1"/>
</dbReference>
<evidence type="ECO:0000313" key="7">
    <source>
        <dbReference type="Proteomes" id="UP000663870"/>
    </source>
</evidence>